<evidence type="ECO:0000313" key="2">
    <source>
        <dbReference type="Proteomes" id="UP001598448"/>
    </source>
</evidence>
<name>A0ABW6FVI3_9ACTN</name>
<dbReference type="RefSeq" id="WP_386720952.1">
    <property type="nucleotide sequence ID" value="NZ_JBHXIJ010000328.1"/>
</dbReference>
<dbReference type="Gene3D" id="3.30.530.20">
    <property type="match status" value="1"/>
</dbReference>
<dbReference type="InterPro" id="IPR019587">
    <property type="entry name" value="Polyketide_cyclase/dehydratase"/>
</dbReference>
<evidence type="ECO:0000313" key="1">
    <source>
        <dbReference type="EMBL" id="MFD5103079.1"/>
    </source>
</evidence>
<dbReference type="InterPro" id="IPR023393">
    <property type="entry name" value="START-like_dom_sf"/>
</dbReference>
<reference evidence="1 2" key="1">
    <citation type="submission" date="2024-09" db="EMBL/GenBank/DDBJ databases">
        <title>The Natural Products Discovery Center: Release of the First 8490 Sequenced Strains for Exploring Actinobacteria Biosynthetic Diversity.</title>
        <authorList>
            <person name="Kalkreuter E."/>
            <person name="Kautsar S.A."/>
            <person name="Yang D."/>
            <person name="Bader C.D."/>
            <person name="Teijaro C.N."/>
            <person name="Fluegel L."/>
            <person name="Davis C.M."/>
            <person name="Simpson J.R."/>
            <person name="Lauterbach L."/>
            <person name="Steele A.D."/>
            <person name="Gui C."/>
            <person name="Meng S."/>
            <person name="Li G."/>
            <person name="Viehrig K."/>
            <person name="Ye F."/>
            <person name="Su P."/>
            <person name="Kiefer A.F."/>
            <person name="Nichols A."/>
            <person name="Cepeda A.J."/>
            <person name="Yan W."/>
            <person name="Fan B."/>
            <person name="Jiang Y."/>
            <person name="Adhikari A."/>
            <person name="Zheng C.-J."/>
            <person name="Schuster L."/>
            <person name="Cowan T.M."/>
            <person name="Smanski M.J."/>
            <person name="Chevrette M.G."/>
            <person name="De Carvalho L.P.S."/>
            <person name="Shen B."/>
        </authorList>
    </citation>
    <scope>NUCLEOTIDE SEQUENCE [LARGE SCALE GENOMIC DNA]</scope>
    <source>
        <strain evidence="1 2">NPDC058348</strain>
    </source>
</reference>
<dbReference type="EMBL" id="JBHXIJ010000328">
    <property type="protein sequence ID" value="MFD5103079.1"/>
    <property type="molecule type" value="Genomic_DNA"/>
</dbReference>
<dbReference type="SUPFAM" id="SSF55961">
    <property type="entry name" value="Bet v1-like"/>
    <property type="match status" value="1"/>
</dbReference>
<dbReference type="Pfam" id="PF10604">
    <property type="entry name" value="Polyketide_cyc2"/>
    <property type="match status" value="1"/>
</dbReference>
<organism evidence="1 2">
    <name type="scientific">Streptomyces albidochromogenes</name>
    <dbReference type="NCBI Taxonomy" id="329524"/>
    <lineage>
        <taxon>Bacteria</taxon>
        <taxon>Bacillati</taxon>
        <taxon>Actinomycetota</taxon>
        <taxon>Actinomycetes</taxon>
        <taxon>Kitasatosporales</taxon>
        <taxon>Streptomycetaceae</taxon>
        <taxon>Streptomyces</taxon>
    </lineage>
</organism>
<gene>
    <name evidence="1" type="ORF">ACFWJN_29495</name>
</gene>
<accession>A0ABW6FVI3</accession>
<comment type="caution">
    <text evidence="1">The sequence shown here is derived from an EMBL/GenBank/DDBJ whole genome shotgun (WGS) entry which is preliminary data.</text>
</comment>
<protein>
    <submittedName>
        <fullName evidence="1">SRPBCC family protein</fullName>
    </submittedName>
</protein>
<proteinExistence type="predicted"/>
<keyword evidence="2" id="KW-1185">Reference proteome</keyword>
<sequence length="148" mass="16226">MAVVTLRAAGPAPAEDIWSCYAVPARWPTWSPQITAVRGAGERITPGMRGEVVSLFGVTADFVVESVDEQRRRWVWRVALGPVRLRLHHAVFARPAGSATTLRIEGPAVALAAYAAPAQWALRRLVRGRGDHRGGKEVEQEHDVQKTD</sequence>
<dbReference type="Proteomes" id="UP001598448">
    <property type="component" value="Unassembled WGS sequence"/>
</dbReference>